<dbReference type="AlphaFoldDB" id="A0A1U7J5P7"/>
<dbReference type="STRING" id="549789.NIES30_11110"/>
<reference evidence="1 2" key="1">
    <citation type="submission" date="2016-11" db="EMBL/GenBank/DDBJ databases">
        <title>Draft Genome Sequences of Nine Cyanobacterial Strains from Diverse Habitats.</title>
        <authorList>
            <person name="Zhu T."/>
            <person name="Hou S."/>
            <person name="Lu X."/>
            <person name="Hess W.R."/>
        </authorList>
    </citation>
    <scope>NUCLEOTIDE SEQUENCE [LARGE SCALE GENOMIC DNA]</scope>
    <source>
        <strain evidence="1 2">NIES-30</strain>
    </source>
</reference>
<gene>
    <name evidence="1" type="ORF">NIES30_11110</name>
</gene>
<name>A0A1U7J5P7_9CYAN</name>
<sequence>MNQSSLSSNSAAEPAMAPELDLLVSILSPETGYPWQPLAPEAESYLASLETEFDALDGGELDTAIAAGWQVLAAQMATQMGDFESQPAVNPVLEQLRQFQSRVPSGLLHRLAISATALARSGQPLIEQMVQCVDDILPGWNADDLAVLARPLAYSLRDGRGEILELNLRAIPATDWDSLSSLEQARLTLTVASVALKVAQGEGNEPL</sequence>
<dbReference type="Proteomes" id="UP000185557">
    <property type="component" value="Unassembled WGS sequence"/>
</dbReference>
<evidence type="ECO:0000313" key="1">
    <source>
        <dbReference type="EMBL" id="OKH48045.1"/>
    </source>
</evidence>
<dbReference type="OrthoDB" id="422386at2"/>
<keyword evidence="2" id="KW-1185">Reference proteome</keyword>
<evidence type="ECO:0000313" key="2">
    <source>
        <dbReference type="Proteomes" id="UP000185557"/>
    </source>
</evidence>
<comment type="caution">
    <text evidence="1">The sequence shown here is derived from an EMBL/GenBank/DDBJ whole genome shotgun (WGS) entry which is preliminary data.</text>
</comment>
<dbReference type="RefSeq" id="WP_073608499.1">
    <property type="nucleotide sequence ID" value="NZ_MRCG01000007.1"/>
</dbReference>
<protein>
    <submittedName>
        <fullName evidence="1">Uncharacterized protein</fullName>
    </submittedName>
</protein>
<accession>A0A1U7J5P7</accession>
<organism evidence="1 2">
    <name type="scientific">Phormidium tenue NIES-30</name>
    <dbReference type="NCBI Taxonomy" id="549789"/>
    <lineage>
        <taxon>Bacteria</taxon>
        <taxon>Bacillati</taxon>
        <taxon>Cyanobacteriota</taxon>
        <taxon>Cyanophyceae</taxon>
        <taxon>Oscillatoriophycideae</taxon>
        <taxon>Oscillatoriales</taxon>
        <taxon>Oscillatoriaceae</taxon>
        <taxon>Phormidium</taxon>
    </lineage>
</organism>
<dbReference type="EMBL" id="MRCG01000007">
    <property type="protein sequence ID" value="OKH48045.1"/>
    <property type="molecule type" value="Genomic_DNA"/>
</dbReference>
<proteinExistence type="predicted"/>